<name>A0A5B7JIJ5_PORTR</name>
<accession>A0A5B7JIJ5</accession>
<dbReference type="Proteomes" id="UP000324222">
    <property type="component" value="Unassembled WGS sequence"/>
</dbReference>
<gene>
    <name evidence="2" type="ORF">E2C01_089339</name>
</gene>
<organism evidence="2 3">
    <name type="scientific">Portunus trituberculatus</name>
    <name type="common">Swimming crab</name>
    <name type="synonym">Neptunus trituberculatus</name>
    <dbReference type="NCBI Taxonomy" id="210409"/>
    <lineage>
        <taxon>Eukaryota</taxon>
        <taxon>Metazoa</taxon>
        <taxon>Ecdysozoa</taxon>
        <taxon>Arthropoda</taxon>
        <taxon>Crustacea</taxon>
        <taxon>Multicrustacea</taxon>
        <taxon>Malacostraca</taxon>
        <taxon>Eumalacostraca</taxon>
        <taxon>Eucarida</taxon>
        <taxon>Decapoda</taxon>
        <taxon>Pleocyemata</taxon>
        <taxon>Brachyura</taxon>
        <taxon>Eubrachyura</taxon>
        <taxon>Portunoidea</taxon>
        <taxon>Portunidae</taxon>
        <taxon>Portuninae</taxon>
        <taxon>Portunus</taxon>
    </lineage>
</organism>
<feature type="compositionally biased region" description="Polar residues" evidence="1">
    <location>
        <begin position="21"/>
        <end position="35"/>
    </location>
</feature>
<dbReference type="AlphaFoldDB" id="A0A5B7JIJ5"/>
<keyword evidence="3" id="KW-1185">Reference proteome</keyword>
<sequence length="35" mass="3910">MPPLPSTCVSAPYLPRRHKTQPTPANHISSPQSRR</sequence>
<comment type="caution">
    <text evidence="2">The sequence shown here is derived from an EMBL/GenBank/DDBJ whole genome shotgun (WGS) entry which is preliminary data.</text>
</comment>
<evidence type="ECO:0000313" key="2">
    <source>
        <dbReference type="EMBL" id="MPC94183.1"/>
    </source>
</evidence>
<evidence type="ECO:0000313" key="3">
    <source>
        <dbReference type="Proteomes" id="UP000324222"/>
    </source>
</evidence>
<evidence type="ECO:0000256" key="1">
    <source>
        <dbReference type="SAM" id="MobiDB-lite"/>
    </source>
</evidence>
<reference evidence="2 3" key="1">
    <citation type="submission" date="2019-05" db="EMBL/GenBank/DDBJ databases">
        <title>Another draft genome of Portunus trituberculatus and its Hox gene families provides insights of decapod evolution.</title>
        <authorList>
            <person name="Jeong J.-H."/>
            <person name="Song I."/>
            <person name="Kim S."/>
            <person name="Choi T."/>
            <person name="Kim D."/>
            <person name="Ryu S."/>
            <person name="Kim W."/>
        </authorList>
    </citation>
    <scope>NUCLEOTIDE SEQUENCE [LARGE SCALE GENOMIC DNA]</scope>
    <source>
        <tissue evidence="2">Muscle</tissue>
    </source>
</reference>
<dbReference type="EMBL" id="VSRR010097559">
    <property type="protein sequence ID" value="MPC94183.1"/>
    <property type="molecule type" value="Genomic_DNA"/>
</dbReference>
<feature type="region of interest" description="Disordered" evidence="1">
    <location>
        <begin position="1"/>
        <end position="35"/>
    </location>
</feature>
<proteinExistence type="predicted"/>
<protein>
    <submittedName>
        <fullName evidence="2">Uncharacterized protein</fullName>
    </submittedName>
</protein>